<dbReference type="InterPro" id="IPR003690">
    <property type="entry name" value="MTERF"/>
</dbReference>
<proteinExistence type="inferred from homology"/>
<keyword evidence="2" id="KW-0804">Transcription</keyword>
<keyword evidence="5" id="KW-1185">Reference proteome</keyword>
<comment type="caution">
    <text evidence="4">The sequence shown here is derived from an EMBL/GenBank/DDBJ whole genome shotgun (WGS) entry which is preliminary data.</text>
</comment>
<dbReference type="EMBL" id="NKXS01000770">
    <property type="protein sequence ID" value="PIN22414.1"/>
    <property type="molecule type" value="Genomic_DNA"/>
</dbReference>
<dbReference type="InterPro" id="IPR038538">
    <property type="entry name" value="MTERF_sf"/>
</dbReference>
<dbReference type="Proteomes" id="UP000231279">
    <property type="component" value="Unassembled WGS sequence"/>
</dbReference>
<dbReference type="Pfam" id="PF02536">
    <property type="entry name" value="mTERF"/>
    <property type="match status" value="1"/>
</dbReference>
<keyword evidence="3" id="KW-0809">Transit peptide</keyword>
<dbReference type="GO" id="GO:0006353">
    <property type="term" value="P:DNA-templated transcription termination"/>
    <property type="evidence" value="ECO:0007669"/>
    <property type="project" value="UniProtKB-KW"/>
</dbReference>
<dbReference type="STRING" id="429701.A0A2G9HY29"/>
<dbReference type="Gene3D" id="1.25.70.10">
    <property type="entry name" value="Transcription termination factor 3, mitochondrial"/>
    <property type="match status" value="1"/>
</dbReference>
<gene>
    <name evidence="4" type="ORF">CDL12_04874</name>
</gene>
<evidence type="ECO:0000313" key="5">
    <source>
        <dbReference type="Proteomes" id="UP000231279"/>
    </source>
</evidence>
<evidence type="ECO:0000256" key="2">
    <source>
        <dbReference type="ARBA" id="ARBA00022472"/>
    </source>
</evidence>
<accession>A0A2G9HY29</accession>
<dbReference type="OrthoDB" id="637682at2759"/>
<evidence type="ECO:0000256" key="3">
    <source>
        <dbReference type="ARBA" id="ARBA00022946"/>
    </source>
</evidence>
<keyword evidence="2" id="KW-0806">Transcription termination</keyword>
<name>A0A2G9HY29_9LAMI</name>
<evidence type="ECO:0000313" key="4">
    <source>
        <dbReference type="EMBL" id="PIN22414.1"/>
    </source>
</evidence>
<organism evidence="4 5">
    <name type="scientific">Handroanthus impetiginosus</name>
    <dbReference type="NCBI Taxonomy" id="429701"/>
    <lineage>
        <taxon>Eukaryota</taxon>
        <taxon>Viridiplantae</taxon>
        <taxon>Streptophyta</taxon>
        <taxon>Embryophyta</taxon>
        <taxon>Tracheophyta</taxon>
        <taxon>Spermatophyta</taxon>
        <taxon>Magnoliopsida</taxon>
        <taxon>eudicotyledons</taxon>
        <taxon>Gunneridae</taxon>
        <taxon>Pentapetalae</taxon>
        <taxon>asterids</taxon>
        <taxon>lamiids</taxon>
        <taxon>Lamiales</taxon>
        <taxon>Bignoniaceae</taxon>
        <taxon>Crescentiina</taxon>
        <taxon>Tabebuia alliance</taxon>
        <taxon>Handroanthus</taxon>
    </lineage>
</organism>
<sequence length="384" mass="43328">MIALIPKNLTGLFSRNASSVCKFHASLLLSLRFFSTSSEKQLVTNPAVFDFLLHKHRFSPQGVSRVASVLTQLKDPENADSVLLFLRESGFSNTQLEKIVKCSPRCLGVSLDTTIKPKIKIFQDLGFSSNDIAKIISSNPVILLCNLNTRAIPALSVLMGLLRSNDDVAKLLRKSAWFLTKDLEKTVVPNIELLESCGMSMERIVRFLLQNPRFFLRKPESLRKSADKAQEMGINRSSNMFIHAIRVVASMSSKTWEAKLQAFRNFGFSEDETRTMFRKAPLLFSGSIKKIKKTKDVLLATGKYGLSCITNNPMSLACSIEKRYKPRLQVLGILENRNLIKRWPGLGTLYQMPDEKFLEKFVCPYLNEVGEVHILWSSAREKSA</sequence>
<reference evidence="5" key="1">
    <citation type="journal article" date="2018" name="Gigascience">
        <title>Genome assembly of the Pink Ipe (Handroanthus impetiginosus, Bignoniaceae), a highly valued, ecologically keystone Neotropical timber forest tree.</title>
        <authorList>
            <person name="Silva-Junior O.B."/>
            <person name="Grattapaglia D."/>
            <person name="Novaes E."/>
            <person name="Collevatti R.G."/>
        </authorList>
    </citation>
    <scope>NUCLEOTIDE SEQUENCE [LARGE SCALE GENOMIC DNA]</scope>
    <source>
        <strain evidence="5">cv. UFG-1</strain>
    </source>
</reference>
<dbReference type="SMART" id="SM00733">
    <property type="entry name" value="Mterf"/>
    <property type="match status" value="8"/>
</dbReference>
<keyword evidence="2" id="KW-0805">Transcription regulation</keyword>
<dbReference type="PANTHER" id="PTHR13068">
    <property type="entry name" value="CGI-12 PROTEIN-RELATED"/>
    <property type="match status" value="1"/>
</dbReference>
<dbReference type="PANTHER" id="PTHR13068:SF130">
    <property type="entry name" value="TRANSCRIPTION TERMINATION FACTOR MTERF6, CHLOROPLASTIC_MITOCHONDRIAL-LIKE"/>
    <property type="match status" value="1"/>
</dbReference>
<dbReference type="AlphaFoldDB" id="A0A2G9HY29"/>
<dbReference type="GO" id="GO:0003676">
    <property type="term" value="F:nucleic acid binding"/>
    <property type="evidence" value="ECO:0007669"/>
    <property type="project" value="InterPro"/>
</dbReference>
<protein>
    <submittedName>
        <fullName evidence="4">Mitochondrial transcription termination factor, mTERF</fullName>
    </submittedName>
</protein>
<comment type="similarity">
    <text evidence="1">Belongs to the mTERF family.</text>
</comment>
<evidence type="ECO:0000256" key="1">
    <source>
        <dbReference type="ARBA" id="ARBA00007692"/>
    </source>
</evidence>
<dbReference type="FunFam" id="1.25.70.10:FF:000001">
    <property type="entry name" value="Mitochondrial transcription termination factor-like"/>
    <property type="match status" value="1"/>
</dbReference>